<evidence type="ECO:0000256" key="13">
    <source>
        <dbReference type="ARBA" id="ARBA00069878"/>
    </source>
</evidence>
<evidence type="ECO:0000256" key="6">
    <source>
        <dbReference type="ARBA" id="ARBA00022723"/>
    </source>
</evidence>
<dbReference type="Pfam" id="PF01612">
    <property type="entry name" value="DNA_pol_A_exo1"/>
    <property type="match status" value="1"/>
</dbReference>
<evidence type="ECO:0000256" key="14">
    <source>
        <dbReference type="SAM" id="MobiDB-lite"/>
    </source>
</evidence>
<dbReference type="InterPro" id="IPR012337">
    <property type="entry name" value="RNaseH-like_sf"/>
</dbReference>
<dbReference type="InterPro" id="IPR051132">
    <property type="entry name" value="3-5_Exonuclease_domain"/>
</dbReference>
<dbReference type="GO" id="GO:0005634">
    <property type="term" value="C:nucleus"/>
    <property type="evidence" value="ECO:0007669"/>
    <property type="project" value="TreeGrafter"/>
</dbReference>
<dbReference type="PANTHER" id="PTHR13620:SF104">
    <property type="entry name" value="EXONUCLEASE 3'-5' DOMAIN-CONTAINING PROTEIN 2"/>
    <property type="match status" value="1"/>
</dbReference>
<keyword evidence="11 15" id="KW-0472">Membrane</keyword>
<sequence>MNDRTTKQFTTALIASGIGVGLLFVLTKYRKNIRDTISRIIPGKTTSSSLRNLKVEVIHTQEECRVVLERIKSDCQKYPVLGFDTEWVTLNGNKQPIALLQLSTARGLTALVRLCFLKQIPLELREILENEDILKVGVAPIDDARYLSSDYAVGVASTLDLRYMAVEAKVKPEGLGNMSKAQLGIELDKDWRIRCSDWEADTLTSRQIDYAAKDAYVAIELFKKFAEIISPKGPLTNNSKHIKHVFDVCDRYLDIHFKNISNITLSNKASLLAKNGKSGPNKEFKRYKPNTLRRPMYDNIRMEAPDGELLCTCDKSKAEWYVEKNLATVISQEPFTIRLLFEPAGRAVGDVGKYYTIAKENRCVVCGKEESFIRKNVIPRDYRKHFPVVMKDHSSHDVLLLCITCHQKSNISDLRLRQKLAEICEAPLQDGSNTKYIEVDNLKKLKSASRALLYNGHLIPEERKKILEQEILKHLPEENEVTVELLEEYVDIDIYKKNESYQSHGKKVVEHFVISDNGGLIQLERMWREHFLNTMKPNHLPELWSIDHNVRRLEIRADEGRVQATDLVRAGLAPELLTQSLSTKNSTLDDASTLKEIEIQTQYMSQIQSTNQYMTAKSDDDATDASLSSFKSLCGTLESFHPEDETLYESDDSASTLTQPSSTLDMDSN</sequence>
<evidence type="ECO:0000256" key="12">
    <source>
        <dbReference type="ARBA" id="ARBA00061005"/>
    </source>
</evidence>
<dbReference type="GO" id="GO:0031966">
    <property type="term" value="C:mitochondrial membrane"/>
    <property type="evidence" value="ECO:0007669"/>
    <property type="project" value="UniProtKB-SubCell"/>
</dbReference>
<evidence type="ECO:0000256" key="5">
    <source>
        <dbReference type="ARBA" id="ARBA00022722"/>
    </source>
</evidence>
<feature type="transmembrane region" description="Helical" evidence="15">
    <location>
        <begin position="12"/>
        <end position="29"/>
    </location>
</feature>
<comment type="similarity">
    <text evidence="12">Belongs to the EXD2 family.</text>
</comment>
<evidence type="ECO:0000256" key="2">
    <source>
        <dbReference type="ARBA" id="ARBA00001946"/>
    </source>
</evidence>
<evidence type="ECO:0000256" key="8">
    <source>
        <dbReference type="ARBA" id="ARBA00022839"/>
    </source>
</evidence>
<evidence type="ECO:0000256" key="1">
    <source>
        <dbReference type="ARBA" id="ARBA00001936"/>
    </source>
</evidence>
<evidence type="ECO:0000259" key="16">
    <source>
        <dbReference type="SMART" id="SM00474"/>
    </source>
</evidence>
<name>A0A336JZY7_CULSO</name>
<protein>
    <recommendedName>
        <fullName evidence="13">Exonuclease 3'-5' domain-containing protein 2</fullName>
    </recommendedName>
</protein>
<comment type="subcellular location">
    <subcellularLocation>
        <location evidence="3">Mitochondrion membrane</location>
    </subcellularLocation>
</comment>
<evidence type="ECO:0000313" key="18">
    <source>
        <dbReference type="EMBL" id="SSX17578.1"/>
    </source>
</evidence>
<evidence type="ECO:0000256" key="3">
    <source>
        <dbReference type="ARBA" id="ARBA00004325"/>
    </source>
</evidence>
<dbReference type="FunFam" id="3.30.420.10:FF:000041">
    <property type="entry name" value="Exonuclease 3'-5' domain containing 2"/>
    <property type="match status" value="1"/>
</dbReference>
<proteinExistence type="inferred from homology"/>
<keyword evidence="4 15" id="KW-0812">Transmembrane</keyword>
<dbReference type="PANTHER" id="PTHR13620">
    <property type="entry name" value="3-5 EXONUCLEASE"/>
    <property type="match status" value="1"/>
</dbReference>
<dbReference type="Gene3D" id="3.30.420.10">
    <property type="entry name" value="Ribonuclease H-like superfamily/Ribonuclease H"/>
    <property type="match status" value="1"/>
</dbReference>
<evidence type="ECO:0000256" key="11">
    <source>
        <dbReference type="ARBA" id="ARBA00023136"/>
    </source>
</evidence>
<keyword evidence="6" id="KW-0479">Metal-binding</keyword>
<dbReference type="GO" id="GO:0006310">
    <property type="term" value="P:DNA recombination"/>
    <property type="evidence" value="ECO:0007669"/>
    <property type="project" value="UniProtKB-ARBA"/>
</dbReference>
<gene>
    <name evidence="17" type="primary">CSON001340</name>
</gene>
<evidence type="ECO:0000256" key="10">
    <source>
        <dbReference type="ARBA" id="ARBA00023128"/>
    </source>
</evidence>
<dbReference type="GO" id="GO:0000175">
    <property type="term" value="F:3'-5'-RNA exonuclease activity"/>
    <property type="evidence" value="ECO:0007669"/>
    <property type="project" value="UniProtKB-ARBA"/>
</dbReference>
<reference evidence="18" key="2">
    <citation type="submission" date="2018-07" db="EMBL/GenBank/DDBJ databases">
        <authorList>
            <person name="Quirk P.G."/>
            <person name="Krulwich T.A."/>
        </authorList>
    </citation>
    <scope>NUCLEOTIDE SEQUENCE</scope>
</reference>
<dbReference type="VEuPathDB" id="VectorBase:CSON001340"/>
<dbReference type="EMBL" id="UFQT01000011">
    <property type="protein sequence ID" value="SSX17578.1"/>
    <property type="molecule type" value="Genomic_DNA"/>
</dbReference>
<evidence type="ECO:0000256" key="9">
    <source>
        <dbReference type="ARBA" id="ARBA00022989"/>
    </source>
</evidence>
<keyword evidence="7" id="KW-0378">Hydrolase</keyword>
<dbReference type="InterPro" id="IPR036397">
    <property type="entry name" value="RNaseH_sf"/>
</dbReference>
<accession>A0A336JZY7</accession>
<keyword evidence="8" id="KW-0269">Exonuclease</keyword>
<dbReference type="GO" id="GO:0003676">
    <property type="term" value="F:nucleic acid binding"/>
    <property type="evidence" value="ECO:0007669"/>
    <property type="project" value="InterPro"/>
</dbReference>
<comment type="cofactor">
    <cofactor evidence="1">
        <name>Mn(2+)</name>
        <dbReference type="ChEBI" id="CHEBI:29035"/>
    </cofactor>
</comment>
<reference evidence="17" key="1">
    <citation type="submission" date="2018-04" db="EMBL/GenBank/DDBJ databases">
        <authorList>
            <person name="Go L.Y."/>
            <person name="Mitchell J.A."/>
        </authorList>
    </citation>
    <scope>NUCLEOTIDE SEQUENCE</scope>
    <source>
        <tissue evidence="17">Whole organism</tissue>
    </source>
</reference>
<feature type="domain" description="3'-5' exonuclease" evidence="16">
    <location>
        <begin position="55"/>
        <end position="230"/>
    </location>
</feature>
<keyword evidence="5" id="KW-0540">Nuclease</keyword>
<evidence type="ECO:0000313" key="17">
    <source>
        <dbReference type="EMBL" id="SSW97192.1"/>
    </source>
</evidence>
<dbReference type="CDD" id="cd06141">
    <property type="entry name" value="WRN_exo"/>
    <property type="match status" value="1"/>
</dbReference>
<feature type="compositionally biased region" description="Polar residues" evidence="14">
    <location>
        <begin position="653"/>
        <end position="669"/>
    </location>
</feature>
<keyword evidence="10" id="KW-0496">Mitochondrion</keyword>
<feature type="region of interest" description="Disordered" evidence="14">
    <location>
        <begin position="643"/>
        <end position="669"/>
    </location>
</feature>
<dbReference type="InterPro" id="IPR002562">
    <property type="entry name" value="3'-5'_exonuclease_dom"/>
</dbReference>
<organism evidence="17">
    <name type="scientific">Culicoides sonorensis</name>
    <name type="common">Biting midge</name>
    <dbReference type="NCBI Taxonomy" id="179676"/>
    <lineage>
        <taxon>Eukaryota</taxon>
        <taxon>Metazoa</taxon>
        <taxon>Ecdysozoa</taxon>
        <taxon>Arthropoda</taxon>
        <taxon>Hexapoda</taxon>
        <taxon>Insecta</taxon>
        <taxon>Pterygota</taxon>
        <taxon>Neoptera</taxon>
        <taxon>Endopterygota</taxon>
        <taxon>Diptera</taxon>
        <taxon>Nematocera</taxon>
        <taxon>Chironomoidea</taxon>
        <taxon>Ceratopogonidae</taxon>
        <taxon>Ceratopogoninae</taxon>
        <taxon>Culicoides</taxon>
        <taxon>Monoculicoides</taxon>
    </lineage>
</organism>
<evidence type="ECO:0000256" key="15">
    <source>
        <dbReference type="SAM" id="Phobius"/>
    </source>
</evidence>
<dbReference type="GO" id="GO:0046872">
    <property type="term" value="F:metal ion binding"/>
    <property type="evidence" value="ECO:0007669"/>
    <property type="project" value="UniProtKB-KW"/>
</dbReference>
<keyword evidence="9 15" id="KW-1133">Transmembrane helix</keyword>
<dbReference type="SUPFAM" id="SSF53098">
    <property type="entry name" value="Ribonuclease H-like"/>
    <property type="match status" value="1"/>
</dbReference>
<dbReference type="EMBL" id="UFQS01000011">
    <property type="protein sequence ID" value="SSW97192.1"/>
    <property type="molecule type" value="Genomic_DNA"/>
</dbReference>
<comment type="cofactor">
    <cofactor evidence="2">
        <name>Mg(2+)</name>
        <dbReference type="ChEBI" id="CHEBI:18420"/>
    </cofactor>
</comment>
<evidence type="ECO:0000256" key="4">
    <source>
        <dbReference type="ARBA" id="ARBA00022692"/>
    </source>
</evidence>
<dbReference type="SMART" id="SM00474">
    <property type="entry name" value="35EXOc"/>
    <property type="match status" value="1"/>
</dbReference>
<dbReference type="AlphaFoldDB" id="A0A336JZY7"/>
<evidence type="ECO:0000256" key="7">
    <source>
        <dbReference type="ARBA" id="ARBA00022801"/>
    </source>
</evidence>